<dbReference type="RefSeq" id="WP_062252328.1">
    <property type="nucleotide sequence ID" value="NZ_CP014229.1"/>
</dbReference>
<gene>
    <name evidence="1" type="ORF">AXF13_07770</name>
</gene>
<dbReference type="AlphaFoldDB" id="A0A0X8JJQ0"/>
<dbReference type="KEGG" id="dfi:AXF13_07770"/>
<evidence type="ECO:0008006" key="3">
    <source>
        <dbReference type="Google" id="ProtNLM"/>
    </source>
</evidence>
<reference evidence="2" key="1">
    <citation type="submission" date="2016-02" db="EMBL/GenBank/DDBJ databases">
        <authorList>
            <person name="Holder M.E."/>
            <person name="Ajami N.J."/>
            <person name="Petrosino J.F."/>
        </authorList>
    </citation>
    <scope>NUCLEOTIDE SEQUENCE [LARGE SCALE GENOMIC DNA]</scope>
    <source>
        <strain evidence="2">CCUG 45958</strain>
    </source>
</reference>
<evidence type="ECO:0000313" key="2">
    <source>
        <dbReference type="Proteomes" id="UP000069241"/>
    </source>
</evidence>
<dbReference type="Proteomes" id="UP000069241">
    <property type="component" value="Chromosome"/>
</dbReference>
<dbReference type="EMBL" id="CP014229">
    <property type="protein sequence ID" value="AMD90022.1"/>
    <property type="molecule type" value="Genomic_DNA"/>
</dbReference>
<name>A0A0X8JJQ0_9BACT</name>
<accession>A0A0X8JJQ0</accession>
<evidence type="ECO:0000313" key="1">
    <source>
        <dbReference type="EMBL" id="AMD90022.1"/>
    </source>
</evidence>
<keyword evidence="2" id="KW-1185">Reference proteome</keyword>
<protein>
    <recommendedName>
        <fullName evidence="3">Membrane protease subunit</fullName>
    </recommendedName>
</protein>
<organism evidence="1 2">
    <name type="scientific">Desulfovibrio fairfieldensis</name>
    <dbReference type="NCBI Taxonomy" id="44742"/>
    <lineage>
        <taxon>Bacteria</taxon>
        <taxon>Pseudomonadati</taxon>
        <taxon>Thermodesulfobacteriota</taxon>
        <taxon>Desulfovibrionia</taxon>
        <taxon>Desulfovibrionales</taxon>
        <taxon>Desulfovibrionaceae</taxon>
        <taxon>Desulfovibrio</taxon>
    </lineage>
</organism>
<proteinExistence type="predicted"/>
<sequence length="129" mass="14072">MSAFLGTVGTFFLVALVALGMWGCPRYDVYQQNLKGEAELARATQNRQIKIQEAKAEQESAQMRAAAEVERAKGVAEANKIIGDSLRGNEAYLRYLWIQGLQEGATPQVVYVPTEAGLPILEAGRTNGK</sequence>